<keyword evidence="8" id="KW-1185">Reference proteome</keyword>
<dbReference type="GO" id="GO:0043565">
    <property type="term" value="F:sequence-specific DNA binding"/>
    <property type="evidence" value="ECO:0007669"/>
    <property type="project" value="InterPro"/>
</dbReference>
<gene>
    <name evidence="7" type="ORF">CTEN210_14757</name>
</gene>
<dbReference type="Pfam" id="PF00447">
    <property type="entry name" value="HSF_DNA-bind"/>
    <property type="match status" value="3"/>
</dbReference>
<reference evidence="7 8" key="1">
    <citation type="journal article" date="2021" name="Sci. Rep.">
        <title>The genome of the diatom Chaetoceros tenuissimus carries an ancient integrated fragment of an extant virus.</title>
        <authorList>
            <person name="Hongo Y."/>
            <person name="Kimura K."/>
            <person name="Takaki Y."/>
            <person name="Yoshida Y."/>
            <person name="Baba S."/>
            <person name="Kobayashi G."/>
            <person name="Nagasaki K."/>
            <person name="Hano T."/>
            <person name="Tomaru Y."/>
        </authorList>
    </citation>
    <scope>NUCLEOTIDE SEQUENCE [LARGE SCALE GENOMIC DNA]</scope>
    <source>
        <strain evidence="7 8">NIES-3715</strain>
    </source>
</reference>
<sequence>MIFRTDHLDKPSEKETTKDDAMETKRRSTPIAASSLALNQDEKSKEIANGTFPQKLIHILSDSKLSHAIRWSKDGKSFEILDSDTFICDIIPCYFTTIRSNSYNISSFQRKLRNWGFEKFLGRNPPRLIFSHPYFLRDDPLMCLQMEYLSYVPVQKVPRYIEDEVGDEESNNIPLPENETVTKISKESTNESGKKRRKRTSMIEPLPKVLLRMLSDDTIKDMVSWFPDGKSFQVFKKEKFTKEVLPKYFPHRDSFRNIVSPSDVEKNFTVMTNWLYHWGFKKVKKNELKYHHPLFVKLDPSLIDQIKAREKANKKTKYKMELEFLAVIKPKKCSEETTKQNTTNLTQDMKDMLSANGKVPSTIMRMLFDESLSETIAWMPNGKAFIINNQDDLLDKVLPMYFPNSEIYGKHCQDKDIKKKSKGFINQLHRYGFSRVMRGLTVFHHPLFRRDDPMLCLQMMTTKQMQKVVKLKEETDGK</sequence>
<accession>A0AAD3D7T8</accession>
<keyword evidence="2" id="KW-0238">DNA-binding</keyword>
<comment type="caution">
    <text evidence="7">The sequence shown here is derived from an EMBL/GenBank/DDBJ whole genome shotgun (WGS) entry which is preliminary data.</text>
</comment>
<dbReference type="GO" id="GO:0003700">
    <property type="term" value="F:DNA-binding transcription factor activity"/>
    <property type="evidence" value="ECO:0007669"/>
    <property type="project" value="InterPro"/>
</dbReference>
<proteinExistence type="inferred from homology"/>
<evidence type="ECO:0000256" key="5">
    <source>
        <dbReference type="SAM" id="MobiDB-lite"/>
    </source>
</evidence>
<evidence type="ECO:0000313" key="8">
    <source>
        <dbReference type="Proteomes" id="UP001054902"/>
    </source>
</evidence>
<organism evidence="7 8">
    <name type="scientific">Chaetoceros tenuissimus</name>
    <dbReference type="NCBI Taxonomy" id="426638"/>
    <lineage>
        <taxon>Eukaryota</taxon>
        <taxon>Sar</taxon>
        <taxon>Stramenopiles</taxon>
        <taxon>Ochrophyta</taxon>
        <taxon>Bacillariophyta</taxon>
        <taxon>Coscinodiscophyceae</taxon>
        <taxon>Chaetocerotophycidae</taxon>
        <taxon>Chaetocerotales</taxon>
        <taxon>Chaetocerotaceae</taxon>
        <taxon>Chaetoceros</taxon>
    </lineage>
</organism>
<comment type="similarity">
    <text evidence="4">Belongs to the HSF family.</text>
</comment>
<dbReference type="InterPro" id="IPR036390">
    <property type="entry name" value="WH_DNA-bd_sf"/>
</dbReference>
<feature type="compositionally biased region" description="Basic and acidic residues" evidence="5">
    <location>
        <begin position="1"/>
        <end position="26"/>
    </location>
</feature>
<feature type="region of interest" description="Disordered" evidence="5">
    <location>
        <begin position="167"/>
        <end position="199"/>
    </location>
</feature>
<evidence type="ECO:0000259" key="6">
    <source>
        <dbReference type="SMART" id="SM00415"/>
    </source>
</evidence>
<dbReference type="Gene3D" id="1.10.10.10">
    <property type="entry name" value="Winged helix-like DNA-binding domain superfamily/Winged helix DNA-binding domain"/>
    <property type="match status" value="3"/>
</dbReference>
<dbReference type="AlphaFoldDB" id="A0AAD3D7T8"/>
<feature type="domain" description="HSF-type DNA-binding" evidence="6">
    <location>
        <begin position="48"/>
        <end position="148"/>
    </location>
</feature>
<evidence type="ECO:0000256" key="1">
    <source>
        <dbReference type="ARBA" id="ARBA00004123"/>
    </source>
</evidence>
<name>A0AAD3D7T8_9STRA</name>
<evidence type="ECO:0000256" key="4">
    <source>
        <dbReference type="RuleBase" id="RU004020"/>
    </source>
</evidence>
<protein>
    <recommendedName>
        <fullName evidence="6">HSF-type DNA-binding domain-containing protein</fullName>
    </recommendedName>
</protein>
<dbReference type="SMART" id="SM00415">
    <property type="entry name" value="HSF"/>
    <property type="match status" value="3"/>
</dbReference>
<feature type="domain" description="HSF-type DNA-binding" evidence="6">
    <location>
        <begin position="210"/>
        <end position="309"/>
    </location>
</feature>
<comment type="subcellular location">
    <subcellularLocation>
        <location evidence="1">Nucleus</location>
    </subcellularLocation>
</comment>
<feature type="region of interest" description="Disordered" evidence="5">
    <location>
        <begin position="1"/>
        <end position="29"/>
    </location>
</feature>
<keyword evidence="3" id="KW-0539">Nucleus</keyword>
<evidence type="ECO:0000313" key="7">
    <source>
        <dbReference type="EMBL" id="GFH58281.1"/>
    </source>
</evidence>
<dbReference type="GO" id="GO:0005634">
    <property type="term" value="C:nucleus"/>
    <property type="evidence" value="ECO:0007669"/>
    <property type="project" value="UniProtKB-SubCell"/>
</dbReference>
<dbReference type="InterPro" id="IPR000232">
    <property type="entry name" value="HSF_DNA-bd"/>
</dbReference>
<evidence type="ECO:0000256" key="2">
    <source>
        <dbReference type="ARBA" id="ARBA00023125"/>
    </source>
</evidence>
<dbReference type="SUPFAM" id="SSF46785">
    <property type="entry name" value="Winged helix' DNA-binding domain"/>
    <property type="match status" value="3"/>
</dbReference>
<dbReference type="PANTHER" id="PTHR10015:SF206">
    <property type="entry name" value="HSF-TYPE DNA-BINDING DOMAIN-CONTAINING PROTEIN"/>
    <property type="match status" value="1"/>
</dbReference>
<dbReference type="PANTHER" id="PTHR10015">
    <property type="entry name" value="HEAT SHOCK TRANSCRIPTION FACTOR"/>
    <property type="match status" value="1"/>
</dbReference>
<dbReference type="EMBL" id="BLLK01000062">
    <property type="protein sequence ID" value="GFH58281.1"/>
    <property type="molecule type" value="Genomic_DNA"/>
</dbReference>
<feature type="domain" description="HSF-type DNA-binding" evidence="6">
    <location>
        <begin position="358"/>
        <end position="463"/>
    </location>
</feature>
<feature type="compositionally biased region" description="Basic and acidic residues" evidence="5">
    <location>
        <begin position="184"/>
        <end position="193"/>
    </location>
</feature>
<dbReference type="Proteomes" id="UP001054902">
    <property type="component" value="Unassembled WGS sequence"/>
</dbReference>
<evidence type="ECO:0000256" key="3">
    <source>
        <dbReference type="ARBA" id="ARBA00023242"/>
    </source>
</evidence>
<dbReference type="InterPro" id="IPR036388">
    <property type="entry name" value="WH-like_DNA-bd_sf"/>
</dbReference>